<feature type="transmembrane region" description="Helical" evidence="6">
    <location>
        <begin position="272"/>
        <end position="293"/>
    </location>
</feature>
<evidence type="ECO:0000313" key="8">
    <source>
        <dbReference type="Proteomes" id="UP000503088"/>
    </source>
</evidence>
<keyword evidence="3 6" id="KW-0812">Transmembrane</keyword>
<reference evidence="7 8" key="1">
    <citation type="submission" date="2020-01" db="EMBL/GenBank/DDBJ databases">
        <authorList>
            <person name="Gulvik C.A."/>
            <person name="Batra D.G."/>
        </authorList>
    </citation>
    <scope>NUCLEOTIDE SEQUENCE [LARGE SCALE GENOMIC DNA]</scope>
    <source>
        <strain evidence="7 8">W9323</strain>
    </source>
</reference>
<dbReference type="AlphaFoldDB" id="A0A7D4BKK9"/>
<dbReference type="GO" id="GO:0005436">
    <property type="term" value="F:sodium:phosphate symporter activity"/>
    <property type="evidence" value="ECO:0007669"/>
    <property type="project" value="InterPro"/>
</dbReference>
<proteinExistence type="predicted"/>
<dbReference type="NCBIfam" id="NF037997">
    <property type="entry name" value="Na_Pi_symport"/>
    <property type="match status" value="1"/>
</dbReference>
<evidence type="ECO:0000313" key="7">
    <source>
        <dbReference type="EMBL" id="QKG84950.1"/>
    </source>
</evidence>
<comment type="subcellular location">
    <subcellularLocation>
        <location evidence="1">Cell membrane</location>
        <topology evidence="1">Multi-pass membrane protein</topology>
    </subcellularLocation>
</comment>
<sequence>MKEMVIPFATGLAIFLFGMQLLRYGLESLAANRLQMVLLQFTRTPVRGFWTGIFTTAFLQSSSAVMVIIIGFVNSGILSFTRSVGIILGSNIGSTVTTEILALKVEDFGFPLLLAGGALFTAPWRRLSNIGLVIGGFGCIFLGMEAMQWVAEPLKTRGWITWLLQSSSNHVMTGLLVGTLLTALIQSSGAVIVITMGFFASGLIPLAFSIAIVLGSNVGTCMTGFLAAIGSNRAAKQVALAHLILNLGGIFLFLPFINHLTVLAPLLSPHPAVQIAHIQTLYNVICSLLVLPFSRSFSNLITRILPDEIITWTWNPSSLNTPRDRPPR</sequence>
<feature type="transmembrane region" description="Helical" evidence="6">
    <location>
        <begin position="49"/>
        <end position="73"/>
    </location>
</feature>
<evidence type="ECO:0000256" key="2">
    <source>
        <dbReference type="ARBA" id="ARBA00022475"/>
    </source>
</evidence>
<accession>A0A7D4BKK9</accession>
<feature type="transmembrane region" description="Helical" evidence="6">
    <location>
        <begin position="130"/>
        <end position="150"/>
    </location>
</feature>
<dbReference type="KEGG" id="kpul:GXN76_11045"/>
<gene>
    <name evidence="7" type="ORF">GXN76_11045</name>
</gene>
<evidence type="ECO:0000256" key="4">
    <source>
        <dbReference type="ARBA" id="ARBA00022989"/>
    </source>
</evidence>
<dbReference type="PANTHER" id="PTHR10010:SF46">
    <property type="entry name" value="SODIUM-DEPENDENT PHOSPHATE TRANSPORT PROTEIN 2B"/>
    <property type="match status" value="1"/>
</dbReference>
<dbReference type="GO" id="GO:0005886">
    <property type="term" value="C:plasma membrane"/>
    <property type="evidence" value="ECO:0007669"/>
    <property type="project" value="UniProtKB-SubCell"/>
</dbReference>
<dbReference type="InterPro" id="IPR004633">
    <property type="entry name" value="NaPi_cotrn-rel/YqeW-like"/>
</dbReference>
<feature type="transmembrane region" description="Helical" evidence="6">
    <location>
        <begin position="240"/>
        <end position="260"/>
    </location>
</feature>
<keyword evidence="8" id="KW-1185">Reference proteome</keyword>
<dbReference type="GO" id="GO:0044341">
    <property type="term" value="P:sodium-dependent phosphate transport"/>
    <property type="evidence" value="ECO:0007669"/>
    <property type="project" value="InterPro"/>
</dbReference>
<evidence type="ECO:0000256" key="5">
    <source>
        <dbReference type="ARBA" id="ARBA00023136"/>
    </source>
</evidence>
<dbReference type="PANTHER" id="PTHR10010">
    <property type="entry name" value="SOLUTE CARRIER FAMILY 34 SODIUM PHOSPHATE , MEMBER 2-RELATED"/>
    <property type="match status" value="1"/>
</dbReference>
<organism evidence="7 8">
    <name type="scientific">Kroppenstedtia pulmonis</name>
    <dbReference type="NCBI Taxonomy" id="1380685"/>
    <lineage>
        <taxon>Bacteria</taxon>
        <taxon>Bacillati</taxon>
        <taxon>Bacillota</taxon>
        <taxon>Bacilli</taxon>
        <taxon>Bacillales</taxon>
        <taxon>Thermoactinomycetaceae</taxon>
        <taxon>Kroppenstedtia</taxon>
    </lineage>
</organism>
<evidence type="ECO:0000256" key="6">
    <source>
        <dbReference type="SAM" id="Phobius"/>
    </source>
</evidence>
<feature type="transmembrane region" description="Helical" evidence="6">
    <location>
        <begin position="206"/>
        <end position="228"/>
    </location>
</feature>
<evidence type="ECO:0000256" key="3">
    <source>
        <dbReference type="ARBA" id="ARBA00022692"/>
    </source>
</evidence>
<dbReference type="Proteomes" id="UP000503088">
    <property type="component" value="Chromosome"/>
</dbReference>
<feature type="transmembrane region" description="Helical" evidence="6">
    <location>
        <begin position="171"/>
        <end position="200"/>
    </location>
</feature>
<dbReference type="EMBL" id="CP048104">
    <property type="protein sequence ID" value="QKG84950.1"/>
    <property type="molecule type" value="Genomic_DNA"/>
</dbReference>
<keyword evidence="4 6" id="KW-1133">Transmembrane helix</keyword>
<evidence type="ECO:0000256" key="1">
    <source>
        <dbReference type="ARBA" id="ARBA00004651"/>
    </source>
</evidence>
<dbReference type="InterPro" id="IPR003841">
    <property type="entry name" value="Na/Pi_transpt"/>
</dbReference>
<keyword evidence="2" id="KW-1003">Cell membrane</keyword>
<dbReference type="Pfam" id="PF02690">
    <property type="entry name" value="Na_Pi_cotrans"/>
    <property type="match status" value="2"/>
</dbReference>
<keyword evidence="5 6" id="KW-0472">Membrane</keyword>
<protein>
    <submittedName>
        <fullName evidence="7">Na/Pi cotransporter family protein</fullName>
    </submittedName>
</protein>
<dbReference type="NCBIfam" id="TIGR00704">
    <property type="entry name" value="NaPi_cotrn_rel"/>
    <property type="match status" value="1"/>
</dbReference>
<name>A0A7D4BKK9_9BACL</name>